<keyword evidence="2" id="KW-1185">Reference proteome</keyword>
<dbReference type="Proteomes" id="UP001632038">
    <property type="component" value="Unassembled WGS sequence"/>
</dbReference>
<sequence length="45" mass="5253">MMLMTLAVFTKMSVLDNLIELLQGQICNVQRGFLQYHFTSACTRW</sequence>
<dbReference type="EMBL" id="JAVIJP010000023">
    <property type="protein sequence ID" value="KAL3637768.1"/>
    <property type="molecule type" value="Genomic_DNA"/>
</dbReference>
<comment type="caution">
    <text evidence="1">The sequence shown here is derived from an EMBL/GenBank/DDBJ whole genome shotgun (WGS) entry which is preliminary data.</text>
</comment>
<proteinExistence type="predicted"/>
<name>A0ABD3D639_9LAMI</name>
<reference evidence="2" key="1">
    <citation type="journal article" date="2024" name="IScience">
        <title>Strigolactones Initiate the Formation of Haustorium-like Structures in Castilleja.</title>
        <authorList>
            <person name="Buerger M."/>
            <person name="Peterson D."/>
            <person name="Chory J."/>
        </authorList>
    </citation>
    <scope>NUCLEOTIDE SEQUENCE [LARGE SCALE GENOMIC DNA]</scope>
</reference>
<evidence type="ECO:0000313" key="2">
    <source>
        <dbReference type="Proteomes" id="UP001632038"/>
    </source>
</evidence>
<accession>A0ABD3D639</accession>
<gene>
    <name evidence="1" type="ORF">CASFOL_018216</name>
</gene>
<protein>
    <submittedName>
        <fullName evidence="1">Uncharacterized protein</fullName>
    </submittedName>
</protein>
<organism evidence="1 2">
    <name type="scientific">Castilleja foliolosa</name>
    <dbReference type="NCBI Taxonomy" id="1961234"/>
    <lineage>
        <taxon>Eukaryota</taxon>
        <taxon>Viridiplantae</taxon>
        <taxon>Streptophyta</taxon>
        <taxon>Embryophyta</taxon>
        <taxon>Tracheophyta</taxon>
        <taxon>Spermatophyta</taxon>
        <taxon>Magnoliopsida</taxon>
        <taxon>eudicotyledons</taxon>
        <taxon>Gunneridae</taxon>
        <taxon>Pentapetalae</taxon>
        <taxon>asterids</taxon>
        <taxon>lamiids</taxon>
        <taxon>Lamiales</taxon>
        <taxon>Orobanchaceae</taxon>
        <taxon>Pedicularideae</taxon>
        <taxon>Castillejinae</taxon>
        <taxon>Castilleja</taxon>
    </lineage>
</organism>
<evidence type="ECO:0000313" key="1">
    <source>
        <dbReference type="EMBL" id="KAL3637768.1"/>
    </source>
</evidence>
<dbReference type="AlphaFoldDB" id="A0ABD3D639"/>